<feature type="transmembrane region" description="Helical" evidence="1">
    <location>
        <begin position="6"/>
        <end position="26"/>
    </location>
</feature>
<keyword evidence="1" id="KW-0812">Transmembrane</keyword>
<reference evidence="5" key="3">
    <citation type="submission" date="2016-11" db="EMBL/GenBank/DDBJ databases">
        <authorList>
            <person name="Jaros S."/>
            <person name="Januszkiewicz K."/>
            <person name="Wedrychowicz H."/>
        </authorList>
    </citation>
    <scope>NUCLEOTIDE SEQUENCE [LARGE SCALE GENOMIC DNA]</scope>
    <source>
        <strain evidence="5">DSM 1682</strain>
    </source>
</reference>
<dbReference type="EMBL" id="FQUA01000017">
    <property type="protein sequence ID" value="SHF10246.1"/>
    <property type="molecule type" value="Genomic_DNA"/>
</dbReference>
<evidence type="ECO:0008006" key="6">
    <source>
        <dbReference type="Google" id="ProtNLM"/>
    </source>
</evidence>
<dbReference type="Proteomes" id="UP000068026">
    <property type="component" value="Chromosome"/>
</dbReference>
<proteinExistence type="predicted"/>
<dbReference type="AlphaFoldDB" id="A0A110A786"/>
<evidence type="ECO:0000256" key="1">
    <source>
        <dbReference type="SAM" id="Phobius"/>
    </source>
</evidence>
<evidence type="ECO:0000313" key="3">
    <source>
        <dbReference type="EMBL" id="SHF10246.1"/>
    </source>
</evidence>
<feature type="transmembrane region" description="Helical" evidence="1">
    <location>
        <begin position="72"/>
        <end position="89"/>
    </location>
</feature>
<dbReference type="OrthoDB" id="2065453at2"/>
<keyword evidence="1" id="KW-0472">Membrane</keyword>
<keyword evidence="1" id="KW-1133">Transmembrane helix</keyword>
<sequence length="98" mass="11347">MSLFFVVGIYFYARGVFALFGQTIFYTKRTLELIEPENLPAYLKESGVWHMVAGTIFVGKALLDIMFPLNKVFLAMFLVLLAVCVYFLSRCNERYIKK</sequence>
<name>A0A110A786_ANAPI</name>
<protein>
    <recommendedName>
        <fullName evidence="6">DUF3784 domain-containing protein</fullName>
    </recommendedName>
</protein>
<accession>A0A110A786</accession>
<dbReference type="RefSeq" id="WP_066047691.1">
    <property type="nucleotide sequence ID" value="NZ_CP014223.1"/>
</dbReference>
<dbReference type="EMBL" id="CP014223">
    <property type="protein sequence ID" value="AMJ40198.1"/>
    <property type="molecule type" value="Genomic_DNA"/>
</dbReference>
<organism evidence="3 5">
    <name type="scientific">Anaerotignum propionicum DSM 1682</name>
    <dbReference type="NCBI Taxonomy" id="991789"/>
    <lineage>
        <taxon>Bacteria</taxon>
        <taxon>Bacillati</taxon>
        <taxon>Bacillota</taxon>
        <taxon>Clostridia</taxon>
        <taxon>Lachnospirales</taxon>
        <taxon>Anaerotignaceae</taxon>
        <taxon>Anaerotignum</taxon>
    </lineage>
</organism>
<reference evidence="2 4" key="1">
    <citation type="journal article" date="2016" name="Genome Announc.">
        <title>Complete Genome Sequence of the Amino Acid-Fermenting Clostridium propionicum X2 (DSM 1682).</title>
        <authorList>
            <person name="Poehlein A."/>
            <person name="Schlien K."/>
            <person name="Chowdhury N.P."/>
            <person name="Gottschalk G."/>
            <person name="Buckel W."/>
            <person name="Daniel R."/>
        </authorList>
    </citation>
    <scope>NUCLEOTIDE SEQUENCE [LARGE SCALE GENOMIC DNA]</scope>
    <source>
        <strain evidence="2 4">X2</strain>
    </source>
</reference>
<reference evidence="3" key="4">
    <citation type="submission" date="2016-11" db="EMBL/GenBank/DDBJ databases">
        <authorList>
            <person name="Varghese N."/>
            <person name="Submissions S."/>
        </authorList>
    </citation>
    <scope>NUCLEOTIDE SEQUENCE</scope>
    <source>
        <strain evidence="3">DSM 1682</strain>
    </source>
</reference>
<evidence type="ECO:0000313" key="2">
    <source>
        <dbReference type="EMBL" id="AMJ40198.1"/>
    </source>
</evidence>
<evidence type="ECO:0000313" key="4">
    <source>
        <dbReference type="Proteomes" id="UP000068026"/>
    </source>
</evidence>
<gene>
    <name evidence="2" type="ORF">CPRO_05950</name>
    <name evidence="3" type="ORF">SAMN02745151_02789</name>
</gene>
<evidence type="ECO:0000313" key="5">
    <source>
        <dbReference type="Proteomes" id="UP000184204"/>
    </source>
</evidence>
<feature type="transmembrane region" description="Helical" evidence="1">
    <location>
        <begin position="47"/>
        <end position="66"/>
    </location>
</feature>
<reference evidence="4" key="2">
    <citation type="submission" date="2016-01" db="EMBL/GenBank/DDBJ databases">
        <authorList>
            <person name="Poehlein A."/>
            <person name="Schlien K."/>
            <person name="Gottschalk G."/>
            <person name="Buckel W."/>
            <person name="Daniel R."/>
        </authorList>
    </citation>
    <scope>NUCLEOTIDE SEQUENCE [LARGE SCALE GENOMIC DNA]</scope>
    <source>
        <strain evidence="4">X2</strain>
    </source>
</reference>
<keyword evidence="4" id="KW-1185">Reference proteome</keyword>
<dbReference type="KEGG" id="cpro:CPRO_05950"/>
<dbReference type="Proteomes" id="UP000184204">
    <property type="component" value="Unassembled WGS sequence"/>
</dbReference>